<evidence type="ECO:0000256" key="7">
    <source>
        <dbReference type="ARBA" id="ARBA00022583"/>
    </source>
</evidence>
<organism evidence="18 19">
    <name type="scientific">Biomphalaria glabrata</name>
    <name type="common">Bloodfluke planorb</name>
    <name type="synonym">Freshwater snail</name>
    <dbReference type="NCBI Taxonomy" id="6526"/>
    <lineage>
        <taxon>Eukaryota</taxon>
        <taxon>Metazoa</taxon>
        <taxon>Spiralia</taxon>
        <taxon>Lophotrochozoa</taxon>
        <taxon>Mollusca</taxon>
        <taxon>Gastropoda</taxon>
        <taxon>Heterobranchia</taxon>
        <taxon>Euthyneura</taxon>
        <taxon>Panpulmonata</taxon>
        <taxon>Hygrophila</taxon>
        <taxon>Lymnaeoidea</taxon>
        <taxon>Planorbidae</taxon>
        <taxon>Biomphalaria</taxon>
    </lineage>
</organism>
<dbReference type="Gene3D" id="1.20.5.730">
    <property type="entry name" value="Single helix bin"/>
    <property type="match status" value="1"/>
</dbReference>
<protein>
    <submittedName>
        <fullName evidence="19">Rab GTPase-binding effector protein 1-like isoform X4</fullName>
    </submittedName>
</protein>
<reference evidence="19" key="1">
    <citation type="submission" date="2025-08" db="UniProtKB">
        <authorList>
            <consortium name="RefSeq"/>
        </authorList>
    </citation>
    <scope>IDENTIFICATION</scope>
</reference>
<keyword evidence="10 14" id="KW-0863">Zinc-finger</keyword>
<evidence type="ECO:0000256" key="9">
    <source>
        <dbReference type="ARBA" id="ARBA00022753"/>
    </source>
</evidence>
<evidence type="ECO:0000313" key="18">
    <source>
        <dbReference type="Proteomes" id="UP001165740"/>
    </source>
</evidence>
<dbReference type="Proteomes" id="UP001165740">
    <property type="component" value="Chromosome 12"/>
</dbReference>
<dbReference type="GO" id="GO:0005769">
    <property type="term" value="C:early endosome"/>
    <property type="evidence" value="ECO:0007669"/>
    <property type="project" value="UniProtKB-SubCell"/>
</dbReference>
<evidence type="ECO:0000256" key="4">
    <source>
        <dbReference type="ARBA" id="ARBA00022448"/>
    </source>
</evidence>
<evidence type="ECO:0000256" key="15">
    <source>
        <dbReference type="SAM" id="Coils"/>
    </source>
</evidence>
<gene>
    <name evidence="19" type="primary">LOC106058569</name>
</gene>
<evidence type="ECO:0000256" key="5">
    <source>
        <dbReference type="ARBA" id="ARBA00022490"/>
    </source>
</evidence>
<name>A0A9W2YF35_BIOGL</name>
<feature type="coiled-coil region" evidence="15">
    <location>
        <begin position="781"/>
        <end position="902"/>
    </location>
</feature>
<evidence type="ECO:0000256" key="2">
    <source>
        <dbReference type="ARBA" id="ARBA00004496"/>
    </source>
</evidence>
<feature type="compositionally biased region" description="Basic and acidic residues" evidence="16">
    <location>
        <begin position="387"/>
        <end position="417"/>
    </location>
</feature>
<feature type="coiled-coil region" evidence="15">
    <location>
        <begin position="593"/>
        <end position="719"/>
    </location>
</feature>
<dbReference type="SMART" id="SM00064">
    <property type="entry name" value="FYVE"/>
    <property type="match status" value="1"/>
</dbReference>
<dbReference type="GeneID" id="106058569"/>
<keyword evidence="6" id="KW-0597">Phosphoprotein</keyword>
<evidence type="ECO:0000256" key="1">
    <source>
        <dbReference type="ARBA" id="ARBA00004412"/>
    </source>
</evidence>
<dbReference type="InterPro" id="IPR015390">
    <property type="entry name" value="Rabaptin_Rab5-bd_dom"/>
</dbReference>
<accession>A0A9W2YF35</accession>
<keyword evidence="11" id="KW-0862">Zinc</keyword>
<feature type="region of interest" description="Disordered" evidence="16">
    <location>
        <begin position="387"/>
        <end position="420"/>
    </location>
</feature>
<dbReference type="InterPro" id="IPR017455">
    <property type="entry name" value="Znf_FYVE-rel"/>
</dbReference>
<dbReference type="GO" id="GO:0006897">
    <property type="term" value="P:endocytosis"/>
    <property type="evidence" value="ECO:0007669"/>
    <property type="project" value="UniProtKB-KW"/>
</dbReference>
<dbReference type="PANTHER" id="PTHR31179">
    <property type="entry name" value="RAB GTPASE-BINDING EFFECTOR PROTEIN"/>
    <property type="match status" value="1"/>
</dbReference>
<dbReference type="GO" id="GO:0005096">
    <property type="term" value="F:GTPase activator activity"/>
    <property type="evidence" value="ECO:0007669"/>
    <property type="project" value="InterPro"/>
</dbReference>
<evidence type="ECO:0000313" key="19">
    <source>
        <dbReference type="RefSeq" id="XP_055861364.1"/>
    </source>
</evidence>
<dbReference type="GO" id="GO:0008270">
    <property type="term" value="F:zinc ion binding"/>
    <property type="evidence" value="ECO:0007669"/>
    <property type="project" value="UniProtKB-KW"/>
</dbReference>
<feature type="region of interest" description="Disordered" evidence="16">
    <location>
        <begin position="241"/>
        <end position="263"/>
    </location>
</feature>
<evidence type="ECO:0000256" key="12">
    <source>
        <dbReference type="ARBA" id="ARBA00022927"/>
    </source>
</evidence>
<dbReference type="Pfam" id="PF01363">
    <property type="entry name" value="FYVE"/>
    <property type="match status" value="1"/>
</dbReference>
<evidence type="ECO:0000256" key="13">
    <source>
        <dbReference type="ARBA" id="ARBA00023054"/>
    </source>
</evidence>
<keyword evidence="13 15" id="KW-0175">Coiled coil</keyword>
<dbReference type="InterPro" id="IPR018514">
    <property type="entry name" value="Rabaptin_CC"/>
</dbReference>
<dbReference type="Pfam" id="PF03528">
    <property type="entry name" value="Rabaptin"/>
    <property type="match status" value="3"/>
</dbReference>
<dbReference type="InterPro" id="IPR003914">
    <property type="entry name" value="Rabaptin"/>
</dbReference>
<keyword evidence="18" id="KW-1185">Reference proteome</keyword>
<evidence type="ECO:0000256" key="11">
    <source>
        <dbReference type="ARBA" id="ARBA00022833"/>
    </source>
</evidence>
<evidence type="ECO:0000256" key="16">
    <source>
        <dbReference type="SAM" id="MobiDB-lite"/>
    </source>
</evidence>
<evidence type="ECO:0000256" key="8">
    <source>
        <dbReference type="ARBA" id="ARBA00022723"/>
    </source>
</evidence>
<dbReference type="GO" id="GO:0015031">
    <property type="term" value="P:protein transport"/>
    <property type="evidence" value="ECO:0007669"/>
    <property type="project" value="UniProtKB-KW"/>
</dbReference>
<evidence type="ECO:0000256" key="3">
    <source>
        <dbReference type="ARBA" id="ARBA00006603"/>
    </source>
</evidence>
<dbReference type="AlphaFoldDB" id="A0A9W2YF35"/>
<evidence type="ECO:0000259" key="17">
    <source>
        <dbReference type="PROSITE" id="PS50178"/>
    </source>
</evidence>
<feature type="compositionally biased region" description="Basic and acidic residues" evidence="16">
    <location>
        <begin position="241"/>
        <end position="257"/>
    </location>
</feature>
<dbReference type="FunFam" id="1.20.5.730:FF:000005">
    <property type="entry name" value="RABaptiN (Rab effector)"/>
    <property type="match status" value="1"/>
</dbReference>
<comment type="subcellular location">
    <subcellularLocation>
        <location evidence="2">Cytoplasm</location>
    </subcellularLocation>
    <subcellularLocation>
        <location evidence="1">Early endosome</location>
    </subcellularLocation>
</comment>
<keyword evidence="9" id="KW-0967">Endosome</keyword>
<keyword evidence="12" id="KW-0653">Protein transport</keyword>
<keyword evidence="5" id="KW-0963">Cytoplasm</keyword>
<evidence type="ECO:0000256" key="14">
    <source>
        <dbReference type="PROSITE-ProRule" id="PRU00091"/>
    </source>
</evidence>
<feature type="domain" description="FYVE-type" evidence="17">
    <location>
        <begin position="908"/>
        <end position="966"/>
    </location>
</feature>
<keyword evidence="7" id="KW-0254">Endocytosis</keyword>
<dbReference type="InterPro" id="IPR000306">
    <property type="entry name" value="Znf_FYVE"/>
</dbReference>
<dbReference type="Gene3D" id="3.30.40.10">
    <property type="entry name" value="Zinc/RING finger domain, C3HC4 (zinc finger)"/>
    <property type="match status" value="1"/>
</dbReference>
<evidence type="ECO:0000256" key="10">
    <source>
        <dbReference type="ARBA" id="ARBA00022771"/>
    </source>
</evidence>
<dbReference type="PROSITE" id="PS50178">
    <property type="entry name" value="ZF_FYVE"/>
    <property type="match status" value="1"/>
</dbReference>
<keyword evidence="8" id="KW-0479">Metal-binding</keyword>
<dbReference type="PRINTS" id="PR01432">
    <property type="entry name" value="RABAPTIN"/>
</dbReference>
<evidence type="ECO:0000256" key="6">
    <source>
        <dbReference type="ARBA" id="ARBA00022553"/>
    </source>
</evidence>
<dbReference type="RefSeq" id="XP_055861364.1">
    <property type="nucleotide sequence ID" value="XM_056005389.1"/>
</dbReference>
<dbReference type="InterPro" id="IPR013083">
    <property type="entry name" value="Znf_RING/FYVE/PHD"/>
</dbReference>
<dbReference type="SUPFAM" id="SSF57903">
    <property type="entry name" value="FYVE/PHD zinc finger"/>
    <property type="match status" value="1"/>
</dbReference>
<keyword evidence="4" id="KW-0813">Transport</keyword>
<proteinExistence type="inferred from homology"/>
<dbReference type="CDD" id="cd15739">
    <property type="entry name" value="FYVE_RABE_unchar"/>
    <property type="match status" value="1"/>
</dbReference>
<dbReference type="GO" id="GO:0008083">
    <property type="term" value="F:growth factor activity"/>
    <property type="evidence" value="ECO:0007669"/>
    <property type="project" value="InterPro"/>
</dbReference>
<comment type="similarity">
    <text evidence="3">Belongs to the rabaptin family.</text>
</comment>
<dbReference type="InterPro" id="IPR011011">
    <property type="entry name" value="Znf_FYVE_PHD"/>
</dbReference>
<sequence length="982" mass="112398">MIMPLITYLVKAIFHFILDELKTKVALLLKEKEDLETDFGLKRAKFRELFLQKENELKTEHEKHVHSESQVKSLQDELSSMKDEMNKLRCELEGVKTAAAMSESNKQEELNSIISNYQQELASLQQLLKEAAETASDNTAARYESERSKLVSLNENYEEEIQELRNKLSQERESFLSTVAKSIKRVGAVGSANTSMEHENLEESMRKAQEDAQILKSVVVPLENEIKTLKAKLKETELKLAESHKKNQSASERDRKSPTLPDLDSITDLNEKVEKLFSYLKAEKAARTDLEMYVAVLSTQKTVLQDEADKISAELKAVCNILEEEKQSHEALKQTWQMANDQFLESQRLMMMDLRRMEGVLTVEQQRQIAELQEKDEAREAQERKVKELEERREKQEKEQEERRKLSQSKLEEEKRRSGAGVGRLSPFEFLSFDNDGSHSETISVKGSKNLPGASIVRRSASSSDISDGFGREDLDDDCLFLESSTHETRSLNEADGVLRGSMDSIEGMTTVRISPEKVLNLPALSAAQLKAITDPTPESEAYLSLVAGIRSKPGTSKQNWEGKRLVSEKEWTLLQNEMKLAREKLGRPCSMCKNYESQLQTVQEELKNVKTEIKHTERSLASEQMTNKNLLKYQTELEEALKNAAEDAQSQISHLTNKLVDCEKYIKDMKEQIMATHVQLQDYSKTLVDGRQEAQNELIKLQEENDSLVDKYSKTAQQLQNEDINLPNNLEDMQLLLLKYREEIISAKVAKEHTEETLRSEIVFLKSQVMGEQQEKCTLEETLTQEISALQAKVGELEILRKELEKESASKSEVQTKLQESENSLKTIQTKSKQLISKMQERLEEMDKRKSKLESENHILKNKVQALQVDLDNSEAVQRDFVKLSQSLQIQLEKIRQAENEVRWQHEDDVEDCNNCRQPFSVTKRKHHCRHCGKIFCSDCTNKAVNSGPNFRPAKVCDVCHTILVKDATPYFSTEPPATPD</sequence>
<dbReference type="PANTHER" id="PTHR31179:SF7">
    <property type="entry name" value="FYVE-TYPE DOMAIN-CONTAINING PROTEIN"/>
    <property type="match status" value="1"/>
</dbReference>
<dbReference type="Pfam" id="PF09311">
    <property type="entry name" value="Rab5-bind"/>
    <property type="match status" value="1"/>
</dbReference>